<sequence>MPSSIPIKQPEHRDESVKLKIVIVGAGLGGLGCAIACLLAGHSVHVLESASELGEVGAGIQVLPNSSRVLISWGLEKALEPHMTQPRNLHFNGWKGNRLTTMDFHETAEKKYPGTWFGDFHRADLHRCLYDRVLELGGIVSCNSRVVDLRINDKDGDAATATAVMGDGREITADLIVAADGVFSGLRDLMLGRHDPPVKTGDLAYRVLLDTKEMLKDPDLAEFVREPQVNYWLGPGAHAVNYVLRRGQLFNMVLLVPDDIPDGGKSTVDGDVEEMCSLVKGWDIRVQKVLRLCKSVQKWKLCIRLGMDQWYHPSGAWTMLGDAVHATLPYLASGAGMTFEDGAVLGECLSRLPKTNTSGTSNPKSTPSFLAQKRHALAVYQACREKRTQMIVERGNRQQYLYHLHDGEEQEERDHKLRMVPPPAGEALAWRDSDLAPILLGYNHLDDVNAHWNISSDSANPQSAGEASEGVQSRL</sequence>
<dbReference type="PANTHER" id="PTHR13789:SF242">
    <property type="entry name" value="FAD-BINDING DOMAIN-CONTAINING PROTEIN"/>
    <property type="match status" value="1"/>
</dbReference>
<keyword evidence="7" id="KW-0812">Transmembrane</keyword>
<gene>
    <name evidence="9" type="ORF">MPDQ_003522</name>
</gene>
<evidence type="ECO:0000256" key="7">
    <source>
        <dbReference type="SAM" id="Phobius"/>
    </source>
</evidence>
<keyword evidence="4" id="KW-0560">Oxidoreductase</keyword>
<dbReference type="FunFam" id="3.50.50.60:FF:000115">
    <property type="entry name" value="Salicylate hydroxylase, putative"/>
    <property type="match status" value="1"/>
</dbReference>
<organism evidence="9 10">
    <name type="scientific">Monascus purpureus</name>
    <name type="common">Red mold</name>
    <name type="synonym">Monascus anka</name>
    <dbReference type="NCBI Taxonomy" id="5098"/>
    <lineage>
        <taxon>Eukaryota</taxon>
        <taxon>Fungi</taxon>
        <taxon>Dikarya</taxon>
        <taxon>Ascomycota</taxon>
        <taxon>Pezizomycotina</taxon>
        <taxon>Eurotiomycetes</taxon>
        <taxon>Eurotiomycetidae</taxon>
        <taxon>Eurotiales</taxon>
        <taxon>Aspergillaceae</taxon>
        <taxon>Monascus</taxon>
    </lineage>
</organism>
<dbReference type="PANTHER" id="PTHR13789">
    <property type="entry name" value="MONOOXYGENASE"/>
    <property type="match status" value="1"/>
</dbReference>
<dbReference type="OrthoDB" id="16820at2759"/>
<evidence type="ECO:0000256" key="2">
    <source>
        <dbReference type="ARBA" id="ARBA00022630"/>
    </source>
</evidence>
<dbReference type="EMBL" id="VIFY01000220">
    <property type="protein sequence ID" value="TQB68403.1"/>
    <property type="molecule type" value="Genomic_DNA"/>
</dbReference>
<dbReference type="GO" id="GO:0071949">
    <property type="term" value="F:FAD binding"/>
    <property type="evidence" value="ECO:0007669"/>
    <property type="project" value="InterPro"/>
</dbReference>
<keyword evidence="7" id="KW-0472">Membrane</keyword>
<protein>
    <recommendedName>
        <fullName evidence="8">FAD-binding domain-containing protein</fullName>
    </recommendedName>
</protein>
<keyword evidence="7" id="KW-1133">Transmembrane helix</keyword>
<evidence type="ECO:0000256" key="6">
    <source>
        <dbReference type="SAM" id="MobiDB-lite"/>
    </source>
</evidence>
<keyword evidence="5" id="KW-0503">Monooxygenase</keyword>
<reference evidence="9 10" key="1">
    <citation type="submission" date="2019-06" db="EMBL/GenBank/DDBJ databases">
        <title>Wine fermentation using esterase from Monascus purpureus.</title>
        <authorList>
            <person name="Geng C."/>
            <person name="Zhang Y."/>
        </authorList>
    </citation>
    <scope>NUCLEOTIDE SEQUENCE [LARGE SCALE GENOMIC DNA]</scope>
    <source>
        <strain evidence="9">HQ1</strain>
    </source>
</reference>
<keyword evidence="3" id="KW-0274">FAD</keyword>
<evidence type="ECO:0000256" key="5">
    <source>
        <dbReference type="ARBA" id="ARBA00023033"/>
    </source>
</evidence>
<dbReference type="AlphaFoldDB" id="A0A507QKV1"/>
<comment type="caution">
    <text evidence="9">The sequence shown here is derived from an EMBL/GenBank/DDBJ whole genome shotgun (WGS) entry which is preliminary data.</text>
</comment>
<evidence type="ECO:0000256" key="3">
    <source>
        <dbReference type="ARBA" id="ARBA00022827"/>
    </source>
</evidence>
<evidence type="ECO:0000256" key="1">
    <source>
        <dbReference type="ARBA" id="ARBA00007992"/>
    </source>
</evidence>
<feature type="region of interest" description="Disordered" evidence="6">
    <location>
        <begin position="456"/>
        <end position="475"/>
    </location>
</feature>
<name>A0A507QKV1_MONPU</name>
<evidence type="ECO:0000313" key="10">
    <source>
        <dbReference type="Proteomes" id="UP000319663"/>
    </source>
</evidence>
<evidence type="ECO:0000256" key="4">
    <source>
        <dbReference type="ARBA" id="ARBA00023002"/>
    </source>
</evidence>
<dbReference type="STRING" id="5098.A0A507QKV1"/>
<dbReference type="Gene3D" id="3.50.50.60">
    <property type="entry name" value="FAD/NAD(P)-binding domain"/>
    <property type="match status" value="1"/>
</dbReference>
<keyword evidence="10" id="KW-1185">Reference proteome</keyword>
<dbReference type="SUPFAM" id="SSF54373">
    <property type="entry name" value="FAD-linked reductases, C-terminal domain"/>
    <property type="match status" value="1"/>
</dbReference>
<proteinExistence type="inferred from homology"/>
<dbReference type="InterPro" id="IPR036188">
    <property type="entry name" value="FAD/NAD-bd_sf"/>
</dbReference>
<dbReference type="Proteomes" id="UP000319663">
    <property type="component" value="Unassembled WGS sequence"/>
</dbReference>
<evidence type="ECO:0000313" key="9">
    <source>
        <dbReference type="EMBL" id="TQB68403.1"/>
    </source>
</evidence>
<evidence type="ECO:0000259" key="8">
    <source>
        <dbReference type="Pfam" id="PF01494"/>
    </source>
</evidence>
<dbReference type="InterPro" id="IPR050493">
    <property type="entry name" value="FAD-dep_Monooxygenase_BioMet"/>
</dbReference>
<dbReference type="GO" id="GO:0004497">
    <property type="term" value="F:monooxygenase activity"/>
    <property type="evidence" value="ECO:0007669"/>
    <property type="project" value="UniProtKB-KW"/>
</dbReference>
<dbReference type="Pfam" id="PF01494">
    <property type="entry name" value="FAD_binding_3"/>
    <property type="match status" value="1"/>
</dbReference>
<comment type="similarity">
    <text evidence="1">Belongs to the paxM FAD-dependent monooxygenase family.</text>
</comment>
<dbReference type="SUPFAM" id="SSF51905">
    <property type="entry name" value="FAD/NAD(P)-binding domain"/>
    <property type="match status" value="1"/>
</dbReference>
<feature type="domain" description="FAD-binding" evidence="8">
    <location>
        <begin position="19"/>
        <end position="350"/>
    </location>
</feature>
<feature type="transmembrane region" description="Helical" evidence="7">
    <location>
        <begin position="21"/>
        <end position="41"/>
    </location>
</feature>
<dbReference type="InterPro" id="IPR002938">
    <property type="entry name" value="FAD-bd"/>
</dbReference>
<dbReference type="PRINTS" id="PR00420">
    <property type="entry name" value="RNGMNOXGNASE"/>
</dbReference>
<accession>A0A507QKV1</accession>
<keyword evidence="2" id="KW-0285">Flavoprotein</keyword>